<dbReference type="Proteomes" id="UP000198372">
    <property type="component" value="Unassembled WGS sequence"/>
</dbReference>
<name>A0A238FFE8_9BASI</name>
<reference evidence="3" key="1">
    <citation type="submission" date="2016-09" db="EMBL/GenBank/DDBJ databases">
        <authorList>
            <person name="Jeantristanb JTB J.-T."/>
            <person name="Ricardo R."/>
        </authorList>
    </citation>
    <scope>NUCLEOTIDE SEQUENCE [LARGE SCALE GENOMIC DNA]</scope>
</reference>
<proteinExistence type="predicted"/>
<dbReference type="OrthoDB" id="294702at2759"/>
<sequence>MASFISQLPTDPNPPTLPKYYGDAPTLLSQDKYDRRHSFRPSWISDDEAEHTVSYACVGAAKDDALETAVWINGMGGNRFAAGQFLRECVCIRSLISFSSAFLDGLFEMYRIRLIHIDRPGAGHSTSVPLTHRVEWSTQALLSILSHENIHHLSLISHSNGLIYTLHLLLHLPKSYTLRHWFMSSPFVIPPLSGSWSLALASYLPAPLTGNLGTLASMFSTSMGWYNSARMVSSGGLGGLTQGWGRSPSLPGSKSTTTAEEGDEETSNDDEPTRAHKKARKQYERFVKKQNNLYASHDDVRHNEHRKTFGGYFFSSDLFDEAMKRAEQEGLGYMGDEALISLRKGEGVNWGWPTRSNEDDAGEGDLYLRGFREWKERWVSQGRSLPRIRVAYGSEDGMILKKGRDHLKNVLIDRLGLVKRDGWREVQGAGHDDTLGVTSLTEPWVQSVVASAEEFSS</sequence>
<dbReference type="InterPro" id="IPR029058">
    <property type="entry name" value="AB_hydrolase_fold"/>
</dbReference>
<feature type="compositionally biased region" description="Acidic residues" evidence="1">
    <location>
        <begin position="260"/>
        <end position="270"/>
    </location>
</feature>
<evidence type="ECO:0000256" key="1">
    <source>
        <dbReference type="SAM" id="MobiDB-lite"/>
    </source>
</evidence>
<accession>A0A238FFE8</accession>
<keyword evidence="3" id="KW-1185">Reference proteome</keyword>
<feature type="compositionally biased region" description="Polar residues" evidence="1">
    <location>
        <begin position="250"/>
        <end position="259"/>
    </location>
</feature>
<evidence type="ECO:0000313" key="3">
    <source>
        <dbReference type="Proteomes" id="UP000198372"/>
    </source>
</evidence>
<dbReference type="AlphaFoldDB" id="A0A238FFE8"/>
<feature type="region of interest" description="Disordered" evidence="1">
    <location>
        <begin position="242"/>
        <end position="281"/>
    </location>
</feature>
<dbReference type="SUPFAM" id="SSF53474">
    <property type="entry name" value="alpha/beta-Hydrolases"/>
    <property type="match status" value="1"/>
</dbReference>
<organism evidence="2 3">
    <name type="scientific">Microbotryum intermedium</name>
    <dbReference type="NCBI Taxonomy" id="269621"/>
    <lineage>
        <taxon>Eukaryota</taxon>
        <taxon>Fungi</taxon>
        <taxon>Dikarya</taxon>
        <taxon>Basidiomycota</taxon>
        <taxon>Pucciniomycotina</taxon>
        <taxon>Microbotryomycetes</taxon>
        <taxon>Microbotryales</taxon>
        <taxon>Microbotryaceae</taxon>
        <taxon>Microbotryum</taxon>
    </lineage>
</organism>
<gene>
    <name evidence="2" type="ORF">BQ2448_4067</name>
</gene>
<dbReference type="Gene3D" id="3.40.50.1820">
    <property type="entry name" value="alpha/beta hydrolase"/>
    <property type="match status" value="1"/>
</dbReference>
<dbReference type="EMBL" id="FMSP01000009">
    <property type="protein sequence ID" value="SCV72530.1"/>
    <property type="molecule type" value="Genomic_DNA"/>
</dbReference>
<dbReference type="STRING" id="269621.A0A238FFE8"/>
<protein>
    <submittedName>
        <fullName evidence="2">BQ2448_4067 protein</fullName>
    </submittedName>
</protein>
<evidence type="ECO:0000313" key="2">
    <source>
        <dbReference type="EMBL" id="SCV72530.1"/>
    </source>
</evidence>